<dbReference type="Proteomes" id="UP000317839">
    <property type="component" value="Unassembled WGS sequence"/>
</dbReference>
<organism evidence="1 2">
    <name type="scientific">Aliikangiella marina</name>
    <dbReference type="NCBI Taxonomy" id="1712262"/>
    <lineage>
        <taxon>Bacteria</taxon>
        <taxon>Pseudomonadati</taxon>
        <taxon>Pseudomonadota</taxon>
        <taxon>Gammaproteobacteria</taxon>
        <taxon>Oceanospirillales</taxon>
        <taxon>Pleioneaceae</taxon>
        <taxon>Aliikangiella</taxon>
    </lineage>
</organism>
<reference evidence="1 2" key="1">
    <citation type="submission" date="2019-06" db="EMBL/GenBank/DDBJ databases">
        <title>Draft genome of Aliikangiella marina GYP-15.</title>
        <authorList>
            <person name="Wang G."/>
        </authorList>
    </citation>
    <scope>NUCLEOTIDE SEQUENCE [LARGE SCALE GENOMIC DNA]</scope>
    <source>
        <strain evidence="1 2">GYP-15</strain>
    </source>
</reference>
<comment type="caution">
    <text evidence="1">The sequence shown here is derived from an EMBL/GenBank/DDBJ whole genome shotgun (WGS) entry which is preliminary data.</text>
</comment>
<gene>
    <name evidence="1" type="ORF">FLL45_15835</name>
</gene>
<evidence type="ECO:0000313" key="2">
    <source>
        <dbReference type="Proteomes" id="UP000317839"/>
    </source>
</evidence>
<proteinExistence type="predicted"/>
<dbReference type="EMBL" id="VIKR01000004">
    <property type="protein sequence ID" value="TQV72935.1"/>
    <property type="molecule type" value="Genomic_DNA"/>
</dbReference>
<evidence type="ECO:0000313" key="1">
    <source>
        <dbReference type="EMBL" id="TQV72935.1"/>
    </source>
</evidence>
<accession>A0A545T6X5</accession>
<dbReference type="AlphaFoldDB" id="A0A545T6X5"/>
<keyword evidence="2" id="KW-1185">Reference proteome</keyword>
<name>A0A545T6X5_9GAMM</name>
<protein>
    <submittedName>
        <fullName evidence="1">Uncharacterized protein</fullName>
    </submittedName>
</protein>
<sequence>MRTIRILFIVILLAQSIPVKADGFGWYPLLFDYHKFTRDYDTKLRGPLEKLEQESYSDAPIGRYSDWMIVDYLQEHTKEYAVEYPHSYSGDLLAHQTLMFWAKRLKQIFPQSPAVHLLTGRVMVKSDDIRPCAEKGGYLIHGDCRTTVVFSPKEIKRLFWQMTQLLNEQKKRDKRPNVLGSQNLALSNGDWRQLEKIRIYHVLKEAALKNKGVYFYGHD</sequence>
<dbReference type="RefSeq" id="WP_142943074.1">
    <property type="nucleotide sequence ID" value="NZ_VIKR01000004.1"/>
</dbReference>